<feature type="chain" id="PRO_5009908012" evidence="1">
    <location>
        <begin position="21"/>
        <end position="175"/>
    </location>
</feature>
<dbReference type="STRING" id="1121884.SAMN02745131_01037"/>
<dbReference type="RefSeq" id="WP_072834163.1">
    <property type="nucleotide sequence ID" value="NZ_FQUU01000003.1"/>
</dbReference>
<dbReference type="Proteomes" id="UP000184048">
    <property type="component" value="Unassembled WGS sequence"/>
</dbReference>
<evidence type="ECO:0000256" key="1">
    <source>
        <dbReference type="SAM" id="SignalP"/>
    </source>
</evidence>
<dbReference type="AlphaFoldDB" id="A0A1M4VZY2"/>
<evidence type="ECO:0000313" key="2">
    <source>
        <dbReference type="EMBL" id="SHE74604.1"/>
    </source>
</evidence>
<dbReference type="OrthoDB" id="9913644at2"/>
<protein>
    <submittedName>
        <fullName evidence="2">Uncharacterized protein</fullName>
    </submittedName>
</protein>
<gene>
    <name evidence="2" type="ORF">SAMN02745131_01037</name>
</gene>
<organism evidence="2 3">
    <name type="scientific">Flavisolibacter ginsengisoli DSM 18119</name>
    <dbReference type="NCBI Taxonomy" id="1121884"/>
    <lineage>
        <taxon>Bacteria</taxon>
        <taxon>Pseudomonadati</taxon>
        <taxon>Bacteroidota</taxon>
        <taxon>Chitinophagia</taxon>
        <taxon>Chitinophagales</taxon>
        <taxon>Chitinophagaceae</taxon>
        <taxon>Flavisolibacter</taxon>
    </lineage>
</organism>
<sequence>MKYFLILIALSVLLSTKLFAQSRYDVKLYAYARPVTGGVMPKISTQENGSQTMIKPKTKYSYLFYLEGPKKLRIYPVELWLKGERHGIKTTDVNSTPVEFSTGELPQYTKTITLVPQTKNKVIKLDPAVAVNGKNFPKAKAKAATNEVVLVYKYGGKFYYAVQDKIKLIDPIVLQ</sequence>
<keyword evidence="1" id="KW-0732">Signal</keyword>
<evidence type="ECO:0000313" key="3">
    <source>
        <dbReference type="Proteomes" id="UP000184048"/>
    </source>
</evidence>
<keyword evidence="3" id="KW-1185">Reference proteome</keyword>
<accession>A0A1M4VZY2</accession>
<feature type="signal peptide" evidence="1">
    <location>
        <begin position="1"/>
        <end position="20"/>
    </location>
</feature>
<dbReference type="EMBL" id="FQUU01000003">
    <property type="protein sequence ID" value="SHE74604.1"/>
    <property type="molecule type" value="Genomic_DNA"/>
</dbReference>
<name>A0A1M4VZY2_9BACT</name>
<proteinExistence type="predicted"/>
<reference evidence="2 3" key="1">
    <citation type="submission" date="2016-11" db="EMBL/GenBank/DDBJ databases">
        <authorList>
            <person name="Jaros S."/>
            <person name="Januszkiewicz K."/>
            <person name="Wedrychowicz H."/>
        </authorList>
    </citation>
    <scope>NUCLEOTIDE SEQUENCE [LARGE SCALE GENOMIC DNA]</scope>
    <source>
        <strain evidence="2 3">DSM 18119</strain>
    </source>
</reference>